<reference evidence="1" key="1">
    <citation type="thesis" date="2020" institute="ProQuest LLC" country="789 East Eisenhower Parkway, Ann Arbor, MI, USA">
        <title>Comparative Genomics and Chromosome Evolution.</title>
        <authorList>
            <person name="Mudd A.B."/>
        </authorList>
    </citation>
    <scope>NUCLEOTIDE SEQUENCE</scope>
    <source>
        <strain evidence="1">237g6f4</strain>
        <tissue evidence="1">Blood</tissue>
    </source>
</reference>
<dbReference type="AlphaFoldDB" id="A0AAV7BF75"/>
<name>A0AAV7BF75_ENGPU</name>
<comment type="caution">
    <text evidence="1">The sequence shown here is derived from an EMBL/GenBank/DDBJ whole genome shotgun (WGS) entry which is preliminary data.</text>
</comment>
<organism evidence="1 2">
    <name type="scientific">Engystomops pustulosus</name>
    <name type="common">Tungara frog</name>
    <name type="synonym">Physalaemus pustulosus</name>
    <dbReference type="NCBI Taxonomy" id="76066"/>
    <lineage>
        <taxon>Eukaryota</taxon>
        <taxon>Metazoa</taxon>
        <taxon>Chordata</taxon>
        <taxon>Craniata</taxon>
        <taxon>Vertebrata</taxon>
        <taxon>Euteleostomi</taxon>
        <taxon>Amphibia</taxon>
        <taxon>Batrachia</taxon>
        <taxon>Anura</taxon>
        <taxon>Neobatrachia</taxon>
        <taxon>Hyloidea</taxon>
        <taxon>Leptodactylidae</taxon>
        <taxon>Leiuperinae</taxon>
        <taxon>Engystomops</taxon>
    </lineage>
</organism>
<accession>A0AAV7BF75</accession>
<dbReference type="EMBL" id="WNYA01000005">
    <property type="protein sequence ID" value="KAG8571170.1"/>
    <property type="molecule type" value="Genomic_DNA"/>
</dbReference>
<keyword evidence="2" id="KW-1185">Reference proteome</keyword>
<evidence type="ECO:0000313" key="1">
    <source>
        <dbReference type="EMBL" id="KAG8571170.1"/>
    </source>
</evidence>
<proteinExistence type="predicted"/>
<evidence type="ECO:0000313" key="2">
    <source>
        <dbReference type="Proteomes" id="UP000824782"/>
    </source>
</evidence>
<dbReference type="Proteomes" id="UP000824782">
    <property type="component" value="Unassembled WGS sequence"/>
</dbReference>
<protein>
    <submittedName>
        <fullName evidence="1">Uncharacterized protein</fullName>
    </submittedName>
</protein>
<gene>
    <name evidence="1" type="ORF">GDO81_011546</name>
</gene>
<sequence>MAYWFFVDMSYIWLELQHAHSAFYGVRRGVERSLTSPSSATGRVLRLGSVPNVIYFVMDLIIITRNI</sequence>